<evidence type="ECO:0000313" key="2">
    <source>
        <dbReference type="Proteomes" id="UP000503162"/>
    </source>
</evidence>
<dbReference type="Proteomes" id="UP000503162">
    <property type="component" value="Chromosome"/>
</dbReference>
<sequence>MLITHELVDLLSSEGLKLRDTKSPLSDPAISARHRLSRRDTLQKSFKVGAREFKWRSTQTPDDCAWCLQNEGKTFGPDIIEQVERQCTCAPYCRGYIEPQLDDLLR</sequence>
<gene>
    <name evidence="1" type="ORF">G9Q37_06230</name>
</gene>
<evidence type="ECO:0000313" key="1">
    <source>
        <dbReference type="EMBL" id="QIM51768.1"/>
    </source>
</evidence>
<organism evidence="1 2">
    <name type="scientific">Hydrogenophaga crocea</name>
    <dbReference type="NCBI Taxonomy" id="2716225"/>
    <lineage>
        <taxon>Bacteria</taxon>
        <taxon>Pseudomonadati</taxon>
        <taxon>Pseudomonadota</taxon>
        <taxon>Betaproteobacteria</taxon>
        <taxon>Burkholderiales</taxon>
        <taxon>Comamonadaceae</taxon>
        <taxon>Hydrogenophaga</taxon>
    </lineage>
</organism>
<accession>A0A6G8IFD2</accession>
<dbReference type="RefSeq" id="WP_166226086.1">
    <property type="nucleotide sequence ID" value="NZ_CP049989.1"/>
</dbReference>
<dbReference type="EMBL" id="CP049989">
    <property type="protein sequence ID" value="QIM51768.1"/>
    <property type="molecule type" value="Genomic_DNA"/>
</dbReference>
<protein>
    <submittedName>
        <fullName evidence="1">Uncharacterized protein</fullName>
    </submittedName>
</protein>
<name>A0A6G8IFD2_9BURK</name>
<keyword evidence="2" id="KW-1185">Reference proteome</keyword>
<proteinExistence type="predicted"/>
<reference evidence="1 2" key="1">
    <citation type="submission" date="2020-03" db="EMBL/GenBank/DDBJ databases">
        <title>Hydrogenophaga sp. nov. isolated from cyanobacterial mat.</title>
        <authorList>
            <person name="Thorat V."/>
            <person name="Kirdat K."/>
            <person name="Tiwarekar B."/>
            <person name="Costa E.D."/>
            <person name="Yadav A."/>
        </authorList>
    </citation>
    <scope>NUCLEOTIDE SEQUENCE [LARGE SCALE GENOMIC DNA]</scope>
    <source>
        <strain evidence="1 2">BA0156</strain>
    </source>
</reference>
<dbReference type="AlphaFoldDB" id="A0A6G8IFD2"/>
<dbReference type="KEGG" id="hcz:G9Q37_06230"/>